<comment type="pathway">
    <text evidence="2 13">Glycolipid biosynthesis; lipid IV(A) biosynthesis; lipid IV(A) from (3R)-3-hydroxytetradecanoyl-[acyl-carrier-protein] and UDP-N-acetyl-alpha-D-glucosamine: step 6/6.</text>
</comment>
<dbReference type="GO" id="GO:0005524">
    <property type="term" value="F:ATP binding"/>
    <property type="evidence" value="ECO:0007669"/>
    <property type="project" value="UniProtKB-UniRule"/>
</dbReference>
<dbReference type="GO" id="GO:0009029">
    <property type="term" value="F:lipid-A 4'-kinase activity"/>
    <property type="evidence" value="ECO:0007669"/>
    <property type="project" value="UniProtKB-UniRule"/>
</dbReference>
<dbReference type="InterPro" id="IPR027417">
    <property type="entry name" value="P-loop_NTPase"/>
</dbReference>
<proteinExistence type="inferred from homology"/>
<evidence type="ECO:0000256" key="6">
    <source>
        <dbReference type="ARBA" id="ARBA00022556"/>
    </source>
</evidence>
<dbReference type="Proteomes" id="UP000199031">
    <property type="component" value="Unassembled WGS sequence"/>
</dbReference>
<evidence type="ECO:0000256" key="1">
    <source>
        <dbReference type="ARBA" id="ARBA00002274"/>
    </source>
</evidence>
<dbReference type="OrthoDB" id="9766423at2"/>
<evidence type="ECO:0000313" key="15">
    <source>
        <dbReference type="Proteomes" id="UP000199031"/>
    </source>
</evidence>
<evidence type="ECO:0000313" key="14">
    <source>
        <dbReference type="EMBL" id="SFP57782.1"/>
    </source>
</evidence>
<evidence type="ECO:0000256" key="11">
    <source>
        <dbReference type="ARBA" id="ARBA00023098"/>
    </source>
</evidence>
<dbReference type="HAMAP" id="MF_00409">
    <property type="entry name" value="LpxK"/>
    <property type="match status" value="1"/>
</dbReference>
<dbReference type="NCBIfam" id="TIGR00682">
    <property type="entry name" value="lpxK"/>
    <property type="match status" value="1"/>
</dbReference>
<evidence type="ECO:0000256" key="5">
    <source>
        <dbReference type="ARBA" id="ARBA00022516"/>
    </source>
</evidence>
<keyword evidence="8 13" id="KW-0547">Nucleotide-binding</keyword>
<evidence type="ECO:0000256" key="7">
    <source>
        <dbReference type="ARBA" id="ARBA00022679"/>
    </source>
</evidence>
<keyword evidence="7 13" id="KW-0808">Transferase</keyword>
<dbReference type="STRING" id="1465490.SAMN05444277_101246"/>
<dbReference type="PANTHER" id="PTHR42724">
    <property type="entry name" value="TETRAACYLDISACCHARIDE 4'-KINASE"/>
    <property type="match status" value="1"/>
</dbReference>
<evidence type="ECO:0000256" key="12">
    <source>
        <dbReference type="ARBA" id="ARBA00029757"/>
    </source>
</evidence>
<gene>
    <name evidence="13" type="primary">lpxK</name>
    <name evidence="14" type="ORF">SAMN05444277_101246</name>
</gene>
<accession>A0A1I5RGZ3</accession>
<keyword evidence="9 13" id="KW-0418">Kinase</keyword>
<dbReference type="EC" id="2.7.1.130" evidence="3 13"/>
<evidence type="ECO:0000256" key="3">
    <source>
        <dbReference type="ARBA" id="ARBA00012071"/>
    </source>
</evidence>
<keyword evidence="10 13" id="KW-0067">ATP-binding</keyword>
<evidence type="ECO:0000256" key="13">
    <source>
        <dbReference type="HAMAP-Rule" id="MF_00409"/>
    </source>
</evidence>
<comment type="catalytic activity">
    <reaction evidence="13">
        <text>a lipid A disaccharide + ATP = a lipid IVA + ADP + H(+)</text>
        <dbReference type="Rhea" id="RHEA:67840"/>
        <dbReference type="ChEBI" id="CHEBI:15378"/>
        <dbReference type="ChEBI" id="CHEBI:30616"/>
        <dbReference type="ChEBI" id="CHEBI:176343"/>
        <dbReference type="ChEBI" id="CHEBI:176425"/>
        <dbReference type="ChEBI" id="CHEBI:456216"/>
        <dbReference type="EC" id="2.7.1.130"/>
    </reaction>
</comment>
<dbReference type="AlphaFoldDB" id="A0A1I5RGZ3"/>
<sequence>MNLNAIFLRSFRILLLPFSLLYGLAIVVRNFFYNKKIFQSASFNLPVICIGNLSLGGTGKSPMVEYLLELLHDKYATATLSRGYKRKTKGYALANENTNAIDIGDEPMQFHTKFPNVAVAVGEERIVAIPQLLHDKPGIQVIILDDAFQHRAIKAGLNILLTVYDDLYTDDFFFPTGDLRDQKTSAKRADIIVVTKCPLNLSASEKEEIIKQLNLLENQQIFFTAIQYQTPYHIISKNEKPVSLNDEVLLVHGIANPQPLKNYISEISAAYDEVSYSDHHIFSIDDLKDINKKFAKIQSSNKLIITTEKDAVRLLKFKEQLLEIPLYVLPVKPVFLFDSAEAFNNAVIDFVNSFKKDDTETAI</sequence>
<dbReference type="InterPro" id="IPR003758">
    <property type="entry name" value="LpxK"/>
</dbReference>
<evidence type="ECO:0000256" key="10">
    <source>
        <dbReference type="ARBA" id="ARBA00022840"/>
    </source>
</evidence>
<dbReference type="SUPFAM" id="SSF52540">
    <property type="entry name" value="P-loop containing nucleoside triphosphate hydrolases"/>
    <property type="match status" value="1"/>
</dbReference>
<evidence type="ECO:0000256" key="4">
    <source>
        <dbReference type="ARBA" id="ARBA00016436"/>
    </source>
</evidence>
<dbReference type="RefSeq" id="WP_090655121.1">
    <property type="nucleotide sequence ID" value="NZ_FOXQ01000001.1"/>
</dbReference>
<dbReference type="Pfam" id="PF02606">
    <property type="entry name" value="LpxK"/>
    <property type="match status" value="1"/>
</dbReference>
<keyword evidence="15" id="KW-1185">Reference proteome</keyword>
<protein>
    <recommendedName>
        <fullName evidence="4 13">Tetraacyldisaccharide 4'-kinase</fullName>
        <ecNumber evidence="3 13">2.7.1.130</ecNumber>
    </recommendedName>
    <alternativeName>
        <fullName evidence="12 13">Lipid A 4'-kinase</fullName>
    </alternativeName>
</protein>
<dbReference type="EMBL" id="FOXQ01000001">
    <property type="protein sequence ID" value="SFP57782.1"/>
    <property type="molecule type" value="Genomic_DNA"/>
</dbReference>
<keyword evidence="11 13" id="KW-0443">Lipid metabolism</keyword>
<comment type="similarity">
    <text evidence="13">Belongs to the LpxK family.</text>
</comment>
<evidence type="ECO:0000256" key="2">
    <source>
        <dbReference type="ARBA" id="ARBA00004870"/>
    </source>
</evidence>
<evidence type="ECO:0000256" key="8">
    <source>
        <dbReference type="ARBA" id="ARBA00022741"/>
    </source>
</evidence>
<evidence type="ECO:0000256" key="9">
    <source>
        <dbReference type="ARBA" id="ARBA00022777"/>
    </source>
</evidence>
<dbReference type="GO" id="GO:0009244">
    <property type="term" value="P:lipopolysaccharide core region biosynthetic process"/>
    <property type="evidence" value="ECO:0007669"/>
    <property type="project" value="TreeGrafter"/>
</dbReference>
<keyword evidence="6 13" id="KW-0441">Lipid A biosynthesis</keyword>
<keyword evidence="5 13" id="KW-0444">Lipid biosynthesis</keyword>
<comment type="function">
    <text evidence="1 13">Transfers the gamma-phosphate of ATP to the 4'-position of a tetraacyldisaccharide 1-phosphate intermediate (termed DS-1-P) to form tetraacyldisaccharide 1,4'-bis-phosphate (lipid IVA).</text>
</comment>
<dbReference type="GO" id="GO:0005886">
    <property type="term" value="C:plasma membrane"/>
    <property type="evidence" value="ECO:0007669"/>
    <property type="project" value="TreeGrafter"/>
</dbReference>
<dbReference type="UniPathway" id="UPA00359">
    <property type="reaction ID" value="UER00482"/>
</dbReference>
<name>A0A1I5RGZ3_9BACT</name>
<dbReference type="PANTHER" id="PTHR42724:SF1">
    <property type="entry name" value="TETRAACYLDISACCHARIDE 4'-KINASE, MITOCHONDRIAL-RELATED"/>
    <property type="match status" value="1"/>
</dbReference>
<comment type="caution">
    <text evidence="13">Lacks conserved residue(s) required for the propagation of feature annotation.</text>
</comment>
<dbReference type="GO" id="GO:0009245">
    <property type="term" value="P:lipid A biosynthetic process"/>
    <property type="evidence" value="ECO:0007669"/>
    <property type="project" value="UniProtKB-UniRule"/>
</dbReference>
<reference evidence="14 15" key="1">
    <citation type="submission" date="2016-10" db="EMBL/GenBank/DDBJ databases">
        <authorList>
            <person name="de Groot N.N."/>
        </authorList>
    </citation>
    <scope>NUCLEOTIDE SEQUENCE [LARGE SCALE GENOMIC DNA]</scope>
    <source>
        <strain evidence="14 15">DSM 28286</strain>
    </source>
</reference>
<organism evidence="14 15">
    <name type="scientific">Parafilimonas terrae</name>
    <dbReference type="NCBI Taxonomy" id="1465490"/>
    <lineage>
        <taxon>Bacteria</taxon>
        <taxon>Pseudomonadati</taxon>
        <taxon>Bacteroidota</taxon>
        <taxon>Chitinophagia</taxon>
        <taxon>Chitinophagales</taxon>
        <taxon>Chitinophagaceae</taxon>
        <taxon>Parafilimonas</taxon>
    </lineage>
</organism>